<evidence type="ECO:0000313" key="2">
    <source>
        <dbReference type="Proteomes" id="UP000215914"/>
    </source>
</evidence>
<reference evidence="1" key="2">
    <citation type="submission" date="2020-06" db="EMBL/GenBank/DDBJ databases">
        <title>Helianthus annuus Genome sequencing and assembly Release 2.</title>
        <authorList>
            <person name="Gouzy J."/>
            <person name="Langlade N."/>
            <person name="Munos S."/>
        </authorList>
    </citation>
    <scope>NUCLEOTIDE SEQUENCE</scope>
    <source>
        <tissue evidence="1">Leaves</tissue>
    </source>
</reference>
<dbReference type="Proteomes" id="UP000215914">
    <property type="component" value="Unassembled WGS sequence"/>
</dbReference>
<dbReference type="EMBL" id="MNCJ02000331">
    <property type="protein sequence ID" value="KAF5759149.1"/>
    <property type="molecule type" value="Genomic_DNA"/>
</dbReference>
<accession>A0A9K3DPT9</accession>
<evidence type="ECO:0000313" key="1">
    <source>
        <dbReference type="EMBL" id="KAF5759149.1"/>
    </source>
</evidence>
<dbReference type="Gramene" id="mRNA:HanXRQr2_Chr16g0737791">
    <property type="protein sequence ID" value="CDS:HanXRQr2_Chr16g0737791.1"/>
    <property type="gene ID" value="HanXRQr2_Chr16g0737791"/>
</dbReference>
<sequence>MAVVAGDYGGGFQPATPFVFSITLRQHPPGVPPLVDERPITTTVVYGGVVTRQKDKEKGRGGMVMTAAPPSRQRWSFCFLGKLPAGGSGSHGGDSELGLVFQFLIWFWLGLQRYKQSCFSS</sequence>
<name>A0A9K3DPT9_HELAN</name>
<reference evidence="1" key="1">
    <citation type="journal article" date="2017" name="Nature">
        <title>The sunflower genome provides insights into oil metabolism, flowering and Asterid evolution.</title>
        <authorList>
            <person name="Badouin H."/>
            <person name="Gouzy J."/>
            <person name="Grassa C.J."/>
            <person name="Murat F."/>
            <person name="Staton S.E."/>
            <person name="Cottret L."/>
            <person name="Lelandais-Briere C."/>
            <person name="Owens G.L."/>
            <person name="Carrere S."/>
            <person name="Mayjonade B."/>
            <person name="Legrand L."/>
            <person name="Gill N."/>
            <person name="Kane N.C."/>
            <person name="Bowers J.E."/>
            <person name="Hubner S."/>
            <person name="Bellec A."/>
            <person name="Berard A."/>
            <person name="Berges H."/>
            <person name="Blanchet N."/>
            <person name="Boniface M.C."/>
            <person name="Brunel D."/>
            <person name="Catrice O."/>
            <person name="Chaidir N."/>
            <person name="Claudel C."/>
            <person name="Donnadieu C."/>
            <person name="Faraut T."/>
            <person name="Fievet G."/>
            <person name="Helmstetter N."/>
            <person name="King M."/>
            <person name="Knapp S.J."/>
            <person name="Lai Z."/>
            <person name="Le Paslier M.C."/>
            <person name="Lippi Y."/>
            <person name="Lorenzon L."/>
            <person name="Mandel J.R."/>
            <person name="Marage G."/>
            <person name="Marchand G."/>
            <person name="Marquand E."/>
            <person name="Bret-Mestries E."/>
            <person name="Morien E."/>
            <person name="Nambeesan S."/>
            <person name="Nguyen T."/>
            <person name="Pegot-Espagnet P."/>
            <person name="Pouilly N."/>
            <person name="Raftis F."/>
            <person name="Sallet E."/>
            <person name="Schiex T."/>
            <person name="Thomas J."/>
            <person name="Vandecasteele C."/>
            <person name="Vares D."/>
            <person name="Vear F."/>
            <person name="Vautrin S."/>
            <person name="Crespi M."/>
            <person name="Mangin B."/>
            <person name="Burke J.M."/>
            <person name="Salse J."/>
            <person name="Munos S."/>
            <person name="Vincourt P."/>
            <person name="Rieseberg L.H."/>
            <person name="Langlade N.B."/>
        </authorList>
    </citation>
    <scope>NUCLEOTIDE SEQUENCE</scope>
    <source>
        <tissue evidence="1">Leaves</tissue>
    </source>
</reference>
<gene>
    <name evidence="1" type="ORF">HanXRQr2_Chr16g0737791</name>
</gene>
<organism evidence="1 2">
    <name type="scientific">Helianthus annuus</name>
    <name type="common">Common sunflower</name>
    <dbReference type="NCBI Taxonomy" id="4232"/>
    <lineage>
        <taxon>Eukaryota</taxon>
        <taxon>Viridiplantae</taxon>
        <taxon>Streptophyta</taxon>
        <taxon>Embryophyta</taxon>
        <taxon>Tracheophyta</taxon>
        <taxon>Spermatophyta</taxon>
        <taxon>Magnoliopsida</taxon>
        <taxon>eudicotyledons</taxon>
        <taxon>Gunneridae</taxon>
        <taxon>Pentapetalae</taxon>
        <taxon>asterids</taxon>
        <taxon>campanulids</taxon>
        <taxon>Asterales</taxon>
        <taxon>Asteraceae</taxon>
        <taxon>Asteroideae</taxon>
        <taxon>Heliantheae alliance</taxon>
        <taxon>Heliantheae</taxon>
        <taxon>Helianthus</taxon>
    </lineage>
</organism>
<dbReference type="AlphaFoldDB" id="A0A9K3DPT9"/>
<keyword evidence="2" id="KW-1185">Reference proteome</keyword>
<proteinExistence type="predicted"/>
<protein>
    <submittedName>
        <fullName evidence="1">Uncharacterized protein</fullName>
    </submittedName>
</protein>
<comment type="caution">
    <text evidence="1">The sequence shown here is derived from an EMBL/GenBank/DDBJ whole genome shotgun (WGS) entry which is preliminary data.</text>
</comment>